<dbReference type="RefSeq" id="WP_281481566.1">
    <property type="nucleotide sequence ID" value="NZ_CP124543.1"/>
</dbReference>
<protein>
    <submittedName>
        <fullName evidence="1">Uncharacterized protein</fullName>
    </submittedName>
</protein>
<gene>
    <name evidence="1" type="ORF">QI031_20940</name>
</gene>
<sequence>MFTTVKVCRAGQKIYTKAQVINVAIALLIFLWGCSASSLNGADLTWKTYQNERYGFEFPYPSNWTALPPPTNNDGIVLVSPQSNTVEIRAWAVNRPPDAFTKDHKINSNFQTDQGISGEMLVEVNQQVSSMKLSLTQDQVKYYWQGQSQNQEFPDYYRLFYYIAQHYRIPQ</sequence>
<dbReference type="EMBL" id="CP124543">
    <property type="protein sequence ID" value="WGV24241.1"/>
    <property type="molecule type" value="Genomic_DNA"/>
</dbReference>
<evidence type="ECO:0000313" key="1">
    <source>
        <dbReference type="EMBL" id="WGV24241.1"/>
    </source>
</evidence>
<dbReference type="KEGG" id="hbq:QI031_20940"/>
<keyword evidence="2" id="KW-1185">Reference proteome</keyword>
<name>A0AAJ6P848_9CYAN</name>
<evidence type="ECO:0000313" key="2">
    <source>
        <dbReference type="Proteomes" id="UP001223520"/>
    </source>
</evidence>
<dbReference type="AlphaFoldDB" id="A0AAJ6P848"/>
<proteinExistence type="predicted"/>
<accession>A0AAJ6P848</accession>
<organism evidence="1 2">
    <name type="scientific">Halotia branconii CENA392</name>
    <dbReference type="NCBI Taxonomy" id="1539056"/>
    <lineage>
        <taxon>Bacteria</taxon>
        <taxon>Bacillati</taxon>
        <taxon>Cyanobacteriota</taxon>
        <taxon>Cyanophyceae</taxon>
        <taxon>Nostocales</taxon>
        <taxon>Nodulariaceae</taxon>
        <taxon>Halotia</taxon>
    </lineage>
</organism>
<reference evidence="1 2" key="1">
    <citation type="journal article" date="2023" name="Limnol Oceanogr Lett">
        <title>Environmental adaptations by the intertidal Antarctic cyanobacterium Halotia branconii CENA392 as revealed using long-read genome sequencing.</title>
        <authorList>
            <person name="Dextro R.B."/>
            <person name="Delbaje E."/>
            <person name="Freitas P.N.N."/>
            <person name="Geraldes V."/>
            <person name="Pinto E."/>
            <person name="Long P.F."/>
            <person name="Fiore M.F."/>
        </authorList>
    </citation>
    <scope>NUCLEOTIDE SEQUENCE [LARGE SCALE GENOMIC DNA]</scope>
    <source>
        <strain evidence="1 2">CENA392</strain>
    </source>
</reference>
<dbReference type="Proteomes" id="UP001223520">
    <property type="component" value="Chromosome"/>
</dbReference>